<dbReference type="EMBL" id="CAOQHR010000010">
    <property type="protein sequence ID" value="CAI6340555.1"/>
    <property type="molecule type" value="Genomic_DNA"/>
</dbReference>
<keyword evidence="2" id="KW-1185">Reference proteome</keyword>
<evidence type="ECO:0000313" key="1">
    <source>
        <dbReference type="EMBL" id="CAI6340555.1"/>
    </source>
</evidence>
<dbReference type="AlphaFoldDB" id="A0A9W4UR46"/>
<reference evidence="1" key="1">
    <citation type="submission" date="2023-01" db="EMBL/GenBank/DDBJ databases">
        <authorList>
            <person name="Van Ghelder C."/>
            <person name="Rancurel C."/>
        </authorList>
    </citation>
    <scope>NUCLEOTIDE SEQUENCE</scope>
    <source>
        <strain evidence="1">CNCM I-4278</strain>
    </source>
</reference>
<organism evidence="1 2">
    <name type="scientific">Periconia digitata</name>
    <dbReference type="NCBI Taxonomy" id="1303443"/>
    <lineage>
        <taxon>Eukaryota</taxon>
        <taxon>Fungi</taxon>
        <taxon>Dikarya</taxon>
        <taxon>Ascomycota</taxon>
        <taxon>Pezizomycotina</taxon>
        <taxon>Dothideomycetes</taxon>
        <taxon>Pleosporomycetidae</taxon>
        <taxon>Pleosporales</taxon>
        <taxon>Massarineae</taxon>
        <taxon>Periconiaceae</taxon>
        <taxon>Periconia</taxon>
    </lineage>
</organism>
<name>A0A9W4UR46_9PLEO</name>
<proteinExistence type="predicted"/>
<gene>
    <name evidence="1" type="ORF">PDIGIT_LOCUS13735</name>
</gene>
<sequence length="266" mass="30050">MYVRTYVCTHSQAQSYDSVPTRVRSINIMHTAPCTEPSTYIPTSLHTYAHGITRYYAGRIASSTCSCTPAAVIQPALPHPLDNHTSIHPAKYLHNSMCSLYMYMVTYINCRACCISSWGQRQPVGRSLSGQSNYSIYLKEQLCEGAGLRSYMSMSIPTQVHMYVHLYPPGTCQAGAKCANNISIEVESTICRARWINARLPSAHPSPYTVIVHQYHHSYIMRPQWMSSTCTWYWLISIIQFASTMNQQAERATVDPWVYIVKQDGG</sequence>
<comment type="caution">
    <text evidence="1">The sequence shown here is derived from an EMBL/GenBank/DDBJ whole genome shotgun (WGS) entry which is preliminary data.</text>
</comment>
<accession>A0A9W4UR46</accession>
<dbReference type="Proteomes" id="UP001152607">
    <property type="component" value="Unassembled WGS sequence"/>
</dbReference>
<protein>
    <submittedName>
        <fullName evidence="1">Uncharacterized protein</fullName>
    </submittedName>
</protein>
<evidence type="ECO:0000313" key="2">
    <source>
        <dbReference type="Proteomes" id="UP001152607"/>
    </source>
</evidence>